<gene>
    <name evidence="2" type="ORF">BGZ96_005703</name>
</gene>
<dbReference type="EMBL" id="JAAAIM010000027">
    <property type="protein sequence ID" value="KAG0297600.1"/>
    <property type="molecule type" value="Genomic_DNA"/>
</dbReference>
<comment type="caution">
    <text evidence="2">The sequence shown here is derived from an EMBL/GenBank/DDBJ whole genome shotgun (WGS) entry which is preliminary data.</text>
</comment>
<protein>
    <submittedName>
        <fullName evidence="2">Uncharacterized protein</fullName>
    </submittedName>
</protein>
<proteinExistence type="predicted"/>
<keyword evidence="3" id="KW-1185">Reference proteome</keyword>
<evidence type="ECO:0000313" key="2">
    <source>
        <dbReference type="EMBL" id="KAG0297600.1"/>
    </source>
</evidence>
<evidence type="ECO:0000313" key="3">
    <source>
        <dbReference type="Proteomes" id="UP001194696"/>
    </source>
</evidence>
<sequence length="366" mass="40764">MGQDPQVAAANITSTKNGKRPESMTTEPWRSLVFQLIDTLNEKETPRIAATDYCASLSTSHSLLYQHSVKTISAYGIQESKAKDILLLKQAQDSMSCCLNTMSQRTCTDFHEMGQSSLIEAAKEFATIPGFEDHPCYSILDKYLPRLKKEQSVEKFGRFLVVQRGKLNEPAVDLDALPPELEVEDKVLDILIKLGEQMLEATKVIKKELSDEFGDVSDSGRKCDLVFRFSGIEVSNIEFKRAETSARDLAVQSSKNVRLARCIQESHVKLGMSKASVLMGDVAGFIGAFYQLKYMGDITIAGTTASSTAQLPRSRGALLAFMQDKSLAMLFNYVRKVMSLEEMKEMMSTQEARRDSSPSPTPRPRK</sequence>
<feature type="compositionally biased region" description="Basic and acidic residues" evidence="1">
    <location>
        <begin position="345"/>
        <end position="356"/>
    </location>
</feature>
<reference evidence="2 3" key="1">
    <citation type="journal article" date="2020" name="Fungal Divers.">
        <title>Resolving the Mortierellaceae phylogeny through synthesis of multi-gene phylogenetics and phylogenomics.</title>
        <authorList>
            <person name="Vandepol N."/>
            <person name="Liber J."/>
            <person name="Desiro A."/>
            <person name="Na H."/>
            <person name="Kennedy M."/>
            <person name="Barry K."/>
            <person name="Grigoriev I.V."/>
            <person name="Miller A.N."/>
            <person name="O'Donnell K."/>
            <person name="Stajich J.E."/>
            <person name="Bonito G."/>
        </authorList>
    </citation>
    <scope>NUCLEOTIDE SEQUENCE [LARGE SCALE GENOMIC DNA]</scope>
    <source>
        <strain evidence="2 3">AD045</strain>
    </source>
</reference>
<name>A0ABQ7KH22_9FUNG</name>
<accession>A0ABQ7KH22</accession>
<evidence type="ECO:0000256" key="1">
    <source>
        <dbReference type="SAM" id="MobiDB-lite"/>
    </source>
</evidence>
<feature type="region of interest" description="Disordered" evidence="1">
    <location>
        <begin position="345"/>
        <end position="366"/>
    </location>
</feature>
<organism evidence="2 3">
    <name type="scientific">Linnemannia gamsii</name>
    <dbReference type="NCBI Taxonomy" id="64522"/>
    <lineage>
        <taxon>Eukaryota</taxon>
        <taxon>Fungi</taxon>
        <taxon>Fungi incertae sedis</taxon>
        <taxon>Mucoromycota</taxon>
        <taxon>Mortierellomycotina</taxon>
        <taxon>Mortierellomycetes</taxon>
        <taxon>Mortierellales</taxon>
        <taxon>Mortierellaceae</taxon>
        <taxon>Linnemannia</taxon>
    </lineage>
</organism>
<dbReference type="Proteomes" id="UP001194696">
    <property type="component" value="Unassembled WGS sequence"/>
</dbReference>
<feature type="region of interest" description="Disordered" evidence="1">
    <location>
        <begin position="1"/>
        <end position="26"/>
    </location>
</feature>